<sequence>MDSTATDEIAHDFRPRFIVFKDGRVQRLAYNDFVPPSLNPQGISSKDLQILPELGVSARLYLPKLDVDDDARRKLPILVYYHGGGFCIASAFGGLHHHYLTSLVTNAKVVAVSVDYRRAPEHPIPTAHNDSWAALQWVAAQSAGPAQSPEGLEPWLSEHGDFDRITIAGDSAGGNIVHNLAMRAGREELNHGVKLRGAIAVHPFFTGEKAIGDEVKYPEKKAVGDRIWMFISPTTVGLDDPLINPMGDGAPSQAGLGCTRVLVCVAGMDRVTFRGRAYYEWLRSSEWKGTVEILESEGEDHVFHLRKLTCENAGAMMQRFVSFLN</sequence>
<proteinExistence type="predicted"/>
<evidence type="ECO:0000313" key="2">
    <source>
        <dbReference type="Proteomes" id="UP001234297"/>
    </source>
</evidence>
<evidence type="ECO:0000313" key="1">
    <source>
        <dbReference type="EMBL" id="KAJ8619143.1"/>
    </source>
</evidence>
<name>A0ACC2KDJ9_PERAE</name>
<protein>
    <submittedName>
        <fullName evidence="1">Uncharacterized protein</fullName>
    </submittedName>
</protein>
<dbReference type="Proteomes" id="UP001234297">
    <property type="component" value="Chromosome 4"/>
</dbReference>
<dbReference type="EMBL" id="CM056812">
    <property type="protein sequence ID" value="KAJ8619143.1"/>
    <property type="molecule type" value="Genomic_DNA"/>
</dbReference>
<gene>
    <name evidence="1" type="ORF">MRB53_015329</name>
</gene>
<organism evidence="1 2">
    <name type="scientific">Persea americana</name>
    <name type="common">Avocado</name>
    <dbReference type="NCBI Taxonomy" id="3435"/>
    <lineage>
        <taxon>Eukaryota</taxon>
        <taxon>Viridiplantae</taxon>
        <taxon>Streptophyta</taxon>
        <taxon>Embryophyta</taxon>
        <taxon>Tracheophyta</taxon>
        <taxon>Spermatophyta</taxon>
        <taxon>Magnoliopsida</taxon>
        <taxon>Magnoliidae</taxon>
        <taxon>Laurales</taxon>
        <taxon>Lauraceae</taxon>
        <taxon>Persea</taxon>
    </lineage>
</organism>
<accession>A0ACC2KDJ9</accession>
<reference evidence="1 2" key="1">
    <citation type="journal article" date="2022" name="Hortic Res">
        <title>A haplotype resolved chromosomal level avocado genome allows analysis of novel avocado genes.</title>
        <authorList>
            <person name="Nath O."/>
            <person name="Fletcher S.J."/>
            <person name="Hayward A."/>
            <person name="Shaw L.M."/>
            <person name="Masouleh A.K."/>
            <person name="Furtado A."/>
            <person name="Henry R.J."/>
            <person name="Mitter N."/>
        </authorList>
    </citation>
    <scope>NUCLEOTIDE SEQUENCE [LARGE SCALE GENOMIC DNA]</scope>
    <source>
        <strain evidence="2">cv. Hass</strain>
    </source>
</reference>
<comment type="caution">
    <text evidence="1">The sequence shown here is derived from an EMBL/GenBank/DDBJ whole genome shotgun (WGS) entry which is preliminary data.</text>
</comment>
<keyword evidence="2" id="KW-1185">Reference proteome</keyword>